<keyword evidence="2" id="KW-0812">Transmembrane</keyword>
<reference evidence="3" key="1">
    <citation type="submission" date="2023-02" db="EMBL/GenBank/DDBJ databases">
        <title>Tahibacter soli sp. nov. isolated from soil.</title>
        <authorList>
            <person name="Baek J.H."/>
            <person name="Lee J.K."/>
            <person name="Choi D.G."/>
            <person name="Jeon C.O."/>
        </authorList>
    </citation>
    <scope>NUCLEOTIDE SEQUENCE</scope>
    <source>
        <strain evidence="3">BL</strain>
    </source>
</reference>
<keyword evidence="2" id="KW-0472">Membrane</keyword>
<accession>A0A9X3YJD2</accession>
<protein>
    <submittedName>
        <fullName evidence="3">PepSY-associated TM helix domain-containing protein</fullName>
    </submittedName>
</protein>
<evidence type="ECO:0000313" key="4">
    <source>
        <dbReference type="Proteomes" id="UP001139971"/>
    </source>
</evidence>
<keyword evidence="2" id="KW-1133">Transmembrane helix</keyword>
<name>A0A9X3YJD2_9GAMM</name>
<evidence type="ECO:0000313" key="3">
    <source>
        <dbReference type="EMBL" id="MDC8013431.1"/>
    </source>
</evidence>
<feature type="transmembrane region" description="Helical" evidence="2">
    <location>
        <begin position="211"/>
        <end position="231"/>
    </location>
</feature>
<dbReference type="InterPro" id="IPR005625">
    <property type="entry name" value="PepSY-ass_TM"/>
</dbReference>
<organism evidence="3 4">
    <name type="scientific">Tahibacter soli</name>
    <dbReference type="NCBI Taxonomy" id="2983605"/>
    <lineage>
        <taxon>Bacteria</taxon>
        <taxon>Pseudomonadati</taxon>
        <taxon>Pseudomonadota</taxon>
        <taxon>Gammaproteobacteria</taxon>
        <taxon>Lysobacterales</taxon>
        <taxon>Rhodanobacteraceae</taxon>
        <taxon>Tahibacter</taxon>
    </lineage>
</organism>
<dbReference type="PANTHER" id="PTHR34219:SF5">
    <property type="entry name" value="BLR4505 PROTEIN"/>
    <property type="match status" value="1"/>
</dbReference>
<gene>
    <name evidence="3" type="ORF">OD750_012875</name>
</gene>
<dbReference type="AlphaFoldDB" id="A0A9X3YJD2"/>
<keyword evidence="4" id="KW-1185">Reference proteome</keyword>
<dbReference type="Pfam" id="PF03929">
    <property type="entry name" value="PepSY_TM"/>
    <property type="match status" value="1"/>
</dbReference>
<evidence type="ECO:0000256" key="1">
    <source>
        <dbReference type="SAM" id="MobiDB-lite"/>
    </source>
</evidence>
<sequence>MRPFLTLLHRWFGLAAALFLIVSGLTGAVISWDHELDEWLNPQLFHARSGAEATARPALELAAQYEASDPRVRVSYLPLATEPGHTLMMSVDPRIDPATGKAFDLDFNQVALDPATGEVQGKRFWGAISLTRENLLPFLYKLHYTMHIPDGWGVELGLWFMGIIAIVWVFDCFVALWLSFPKWSLWRRSFAFRWRKGGHVLNFDLHRSGGVIVWLLLLVLAVTAVSMNLGAQVMRPVVSWFSPLSPDIYADRTPNDLDKPIAPGIARESALAIGRAEAAKRGWTASAGAIYYASYYGTYGIGFFELGQDHGDGGLGNPWLYFEGKDGAPAGGFVPGTGSAGDIFMQAQFPLHSGRILGIPGRVLISAMGLIVAMLSITGLVIWAKKRAVRVRGAQRRGAKAGERADDATEVPALARAGE</sequence>
<dbReference type="PANTHER" id="PTHR34219">
    <property type="entry name" value="IRON-REGULATED INNER MEMBRANE PROTEIN-RELATED"/>
    <property type="match status" value="1"/>
</dbReference>
<dbReference type="Proteomes" id="UP001139971">
    <property type="component" value="Unassembled WGS sequence"/>
</dbReference>
<feature type="transmembrane region" description="Helical" evidence="2">
    <location>
        <begin position="12"/>
        <end position="32"/>
    </location>
</feature>
<dbReference type="RefSeq" id="WP_263545638.1">
    <property type="nucleotide sequence ID" value="NZ_JAOVZO020000017.1"/>
</dbReference>
<dbReference type="EMBL" id="JAOVZO020000017">
    <property type="protein sequence ID" value="MDC8013431.1"/>
    <property type="molecule type" value="Genomic_DNA"/>
</dbReference>
<comment type="caution">
    <text evidence="3">The sequence shown here is derived from an EMBL/GenBank/DDBJ whole genome shotgun (WGS) entry which is preliminary data.</text>
</comment>
<feature type="transmembrane region" description="Helical" evidence="2">
    <location>
        <begin position="363"/>
        <end position="384"/>
    </location>
</feature>
<feature type="region of interest" description="Disordered" evidence="1">
    <location>
        <begin position="395"/>
        <end position="419"/>
    </location>
</feature>
<evidence type="ECO:0000256" key="2">
    <source>
        <dbReference type="SAM" id="Phobius"/>
    </source>
</evidence>
<feature type="transmembrane region" description="Helical" evidence="2">
    <location>
        <begin position="156"/>
        <end position="180"/>
    </location>
</feature>
<proteinExistence type="predicted"/>